<accession>I4Y5X5</accession>
<name>I4Y5X5_WALMC</name>
<dbReference type="EMBL" id="JH668252">
    <property type="protein sequence ID" value="EIM19367.1"/>
    <property type="molecule type" value="Genomic_DNA"/>
</dbReference>
<dbReference type="AlphaFoldDB" id="I4Y5X5"/>
<dbReference type="Proteomes" id="UP000005242">
    <property type="component" value="Unassembled WGS sequence"/>
</dbReference>
<dbReference type="InParanoid" id="I4Y5X5"/>
<organism evidence="3 4">
    <name type="scientific">Wallemia mellicola (strain ATCC MYA-4683 / CBS 633.66)</name>
    <name type="common">Wallemia sebi (CBS 633.66)</name>
    <dbReference type="NCBI Taxonomy" id="671144"/>
    <lineage>
        <taxon>Eukaryota</taxon>
        <taxon>Fungi</taxon>
        <taxon>Dikarya</taxon>
        <taxon>Basidiomycota</taxon>
        <taxon>Wallemiomycotina</taxon>
        <taxon>Wallemiomycetes</taxon>
        <taxon>Wallemiales</taxon>
        <taxon>Wallemiaceae</taxon>
        <taxon>Wallemia</taxon>
    </lineage>
</organism>
<feature type="domain" description="Retrovirus-related Pol polyprotein from transposon TNT 1-94-like beta-barrel" evidence="2">
    <location>
        <begin position="353"/>
        <end position="431"/>
    </location>
</feature>
<evidence type="ECO:0000256" key="1">
    <source>
        <dbReference type="SAM" id="MobiDB-lite"/>
    </source>
</evidence>
<dbReference type="OrthoDB" id="3251181at2759"/>
<gene>
    <name evidence="3" type="ORF">WALSEDRAFT_70705</name>
</gene>
<reference evidence="3 4" key="1">
    <citation type="journal article" date="2012" name="Fungal Genet. Biol.">
        <title>The genome of the xerotolerant mold Wallemia sebi reveals adaptations to osmotic stress and suggests cryptic sexual reproduction.</title>
        <authorList>
            <person name="Padamsee M."/>
            <person name="Kumar T.K.A."/>
            <person name="Riley R."/>
            <person name="Binder M."/>
            <person name="Boyd A."/>
            <person name="Calvo A.M."/>
            <person name="Furukawa K."/>
            <person name="Hesse C."/>
            <person name="Hohmann S."/>
            <person name="James T.Y."/>
            <person name="LaButti K."/>
            <person name="Lapidus A."/>
            <person name="Lindquist E."/>
            <person name="Lucas S."/>
            <person name="Miller K."/>
            <person name="Shantappa S."/>
            <person name="Grigoriev I.V."/>
            <person name="Hibbett D.S."/>
            <person name="McLaughlin D.J."/>
            <person name="Spatafora J.W."/>
            <person name="Aime M.C."/>
        </authorList>
    </citation>
    <scope>NUCLEOTIDE SEQUENCE [LARGE SCALE GENOMIC DNA]</scope>
    <source>
        <strain evidence="4">ATCC MYA-4683 / CBS 633.66</strain>
    </source>
</reference>
<evidence type="ECO:0000259" key="2">
    <source>
        <dbReference type="Pfam" id="PF22936"/>
    </source>
</evidence>
<dbReference type="Pfam" id="PF22936">
    <property type="entry name" value="Pol_BBD"/>
    <property type="match status" value="1"/>
</dbReference>
<evidence type="ECO:0000313" key="3">
    <source>
        <dbReference type="EMBL" id="EIM19367.1"/>
    </source>
</evidence>
<protein>
    <recommendedName>
        <fullName evidence="2">Retrovirus-related Pol polyprotein from transposon TNT 1-94-like beta-barrel domain-containing protein</fullName>
    </recommendedName>
</protein>
<sequence>MIVLDYKNYRIWEKQLFYFAHTYKYRSILDGDVDESNPASLEEWDNPNYTDVRNLPNEEEINYFEFSVLPKSCVTEPEKELMERRLKSNLSDKQLSEYYRRFLILSEHLRDSIPEDLQVDILHLNKPHEIFKYIASRYQEDDSLISHSHESIPKDLQAEDFHIHKPHEISNHTTFKYENIDHVAVNHNLRYLMGMKFTYGTDLTKFFAEMKGIWAKIRDPEPYRLMPVDILRCTVLLAMPKEMSDSVEIAQHLCSETNSPQNLMDELIRLYNTYHKDARNSQSSTSSSDFQSSAKCNFCLLRGVKKVNHSSDACRSSRALQDLLDPDTNSPEIPEALNHTTGTSHDPESAIFSTGVSLHITGRRDLFVDFITIPPKSIRGINGSIIQATGIGKVRFQYAVGKSIKTMELNDAYFVKDSLNTLISVSSFSRNKLSVLFAPNLNFGLLLNAKLHPLFKIPVTDGLFKIKICHLHKLVP</sequence>
<dbReference type="HOGENOM" id="CLU_573910_0_0_1"/>
<keyword evidence="4" id="KW-1185">Reference proteome</keyword>
<evidence type="ECO:0000313" key="4">
    <source>
        <dbReference type="Proteomes" id="UP000005242"/>
    </source>
</evidence>
<dbReference type="KEGG" id="wse:WALSEDRAFT_70705"/>
<dbReference type="InterPro" id="IPR054722">
    <property type="entry name" value="PolX-like_BBD"/>
</dbReference>
<proteinExistence type="predicted"/>
<dbReference type="GeneID" id="18475776"/>
<feature type="region of interest" description="Disordered" evidence="1">
    <location>
        <begin position="323"/>
        <end position="348"/>
    </location>
</feature>
<dbReference type="RefSeq" id="XP_006960643.1">
    <property type="nucleotide sequence ID" value="XM_006960581.1"/>
</dbReference>